<dbReference type="InterPro" id="IPR027417">
    <property type="entry name" value="P-loop_NTPase"/>
</dbReference>
<comment type="subcellular location">
    <subcellularLocation>
        <location evidence="1">Membrane</location>
        <topology evidence="1">Multi-pass membrane protein</topology>
    </subcellularLocation>
</comment>
<evidence type="ECO:0000256" key="6">
    <source>
        <dbReference type="ARBA" id="ARBA00022741"/>
    </source>
</evidence>
<feature type="transmembrane region" description="Helical" evidence="10">
    <location>
        <begin position="350"/>
        <end position="369"/>
    </location>
</feature>
<comment type="similarity">
    <text evidence="2">Belongs to the ABC transporter superfamily. ABCC family. Conjugate transporter (TC 3.A.1.208) subfamily.</text>
</comment>
<dbReference type="VEuPathDB" id="FungiDB:AO090011000957"/>
<dbReference type="InterPro" id="IPR011527">
    <property type="entry name" value="ABC1_TM_dom"/>
</dbReference>
<feature type="transmembrane region" description="Helical" evidence="10">
    <location>
        <begin position="815"/>
        <end position="839"/>
    </location>
</feature>
<keyword evidence="3" id="KW-0813">Transport</keyword>
<sequence>MLAGYRFNPITRQAPVEAILMHTLRHLEVALSAKGVEGLGQHVYDIEIEMCFRSKAAINDLCCPGWQLSNCEIKLASQRIPPITLHRGDVLPALRSLCLINYYFDDEHSMMWAGCLQIDTLQHLTLDGSISTTTKLLQHSRPQVAGSISFRINSLEAFSAFDLPKSTIDSLSYDILSGVAYFPSLILLELNTCFPSKCIPGDFTYPPHKVDSMLNPSVAEEAFRYIADAKSRHDASTNGTSEPWVPFKGLDIKVAELEPRAEGPIFFGIYIASVATGSNIWLVEYAGMIEVKELSVFLHIVGAGLVLQLGFPALRQVTAAILTLVSSRRYGTYVYTEKNGRPKTQPAKRVWFLLTCMGCGCFIAILRVATPANNGFLLERWLQLTTWIVMLVHHTTLVTESISSARYVIGLRGCLSCFVVALLSVIEQYTSEEAKKSPEALLVMARINHGIVGISILITLSLPRRSRIFRDGKAIDGEGSSSVLGRLSFHWVSELVAVAEARRRVTLDDLPELDDRTRAGILQEEFTQAPCNNPSHRCDEWSLFRLLLLSHGKCLRNQIMLSIPLAVVAFTPQLALWMMLQLLEEQSTRQSDTASLTWWALVCGLTIGLSAWLENWLLWLAMNKISVPLTQQLTAILYHKLISHSQLAGDSLNEQNLTNLISMDTQRIATVAGFLYSNVLQAMKLIVASTLLAHLLGWQSLLAGLSTLLIITPLHRIFLQRYGAAERALTGLRDSKMAALTEALQCIRQVKIAALERKWEVKINRILERGLQEHRAAFHWYLMNLACHLVGPVLVSATAIGIYTWRHGSLTPSVAFPALSLLGYIQFILGLIPDLWSGIVGARISLRRIGSFLETEKASSTIASGERIEFQSATVCYESSAGDQGSGTLHNVTASFPPKELSIITGATGMGKSLLLRTILDECHIQSGILRRPVPASHDEIYGQTTTTQPRWVIDHAVAFVPQLPWNEAATIRDNILFGLPLEPKRYQSVLYACALIKDLEQLEHGDLTDIGPNGCKLSGGQKTRVALARALYSRAGILLLDDIFSAVDIHTARHIFIHGLTGELAQGRTRILVTHHVQLCASKAKYLVTLDNGTVVFAGIPPYLLHPSLEENRDTAGNESKHDIHTPESTPVRHSYNTLVSADDPTERTKGAFMEDGRSPQNLVRRDVLRHYIQTSGGSRSWAVVAGCYIGYNGLLLALYSWVRLWTESGSSTTPDPRRMGYYTLGYIIIACTACVLGTLRSYLVFDVSLQAARELFHQTIHALLQAQLQWLESVPTGNLINLFASDFYLIDSRLGFDLIGLFSAAMDCVGVIMGAVLVCPALTIVAAILLCAVLWYTKRYVVAVCQIKQLEATTRGTVYEHFNMTSQGLSTIQAFRRGEDYSSIMHAKIDQQAKTSWYLYLLNRWLTFRINVLGTLFSLFTLFFVVSSPSITGSFAGFALVFTNHLCHALVMLSRTYATAEMDFSAVERAMEYTEVPIENSDGEDAPDRWPTEGRLSVRSLTVAYSPELSPVLHNITFTVEPGQRLGVVGRTGAGKSSLALALLRCLEAREGAILIDGVDISTIKLHHLRRRLAMIPQNPILFTGTVRSNLDPFGQYSDDSLIEALKRVFWDNPEALHASVADGGSNLSCGERQILCLARVMLSAPAVLVMDEATSAMDHDTDQMIQRSIRSQIGKKSPTLIVIAHRLQTIADFDRVLVLHEGRAVEFGSPQDLMQSRNGLFRQLVDDDVSKENLYNQMNIAGR</sequence>
<dbReference type="OrthoDB" id="6500128at2759"/>
<dbReference type="Gene3D" id="3.40.50.300">
    <property type="entry name" value="P-loop containing nucleotide triphosphate hydrolases"/>
    <property type="match status" value="2"/>
</dbReference>
<dbReference type="InterPro" id="IPR036640">
    <property type="entry name" value="ABC1_TM_sf"/>
</dbReference>
<gene>
    <name evidence="13" type="ORF">OAory_01087270</name>
</gene>
<dbReference type="EMBL" id="MKZY01000007">
    <property type="protein sequence ID" value="OOO06524.1"/>
    <property type="molecule type" value="Genomic_DNA"/>
</dbReference>
<feature type="transmembrane region" description="Helical" evidence="10">
    <location>
        <begin position="698"/>
        <end position="719"/>
    </location>
</feature>
<dbReference type="CDD" id="cd18596">
    <property type="entry name" value="ABC_6TM_VMR1_D1_like"/>
    <property type="match status" value="1"/>
</dbReference>
<dbReference type="InterPro" id="IPR017871">
    <property type="entry name" value="ABC_transporter-like_CS"/>
</dbReference>
<dbReference type="PROSITE" id="PS50893">
    <property type="entry name" value="ABC_TRANSPORTER_2"/>
    <property type="match status" value="2"/>
</dbReference>
<dbReference type="InterPro" id="IPR003439">
    <property type="entry name" value="ABC_transporter-like_ATP-bd"/>
</dbReference>
<reference evidence="13 14" key="1">
    <citation type="submission" date="2016-10" db="EMBL/GenBank/DDBJ databases">
        <title>Genome sequencing of Aspergillus oryzae BCC7051.</title>
        <authorList>
            <person name="Thammarongtham C."/>
            <person name="Vorapreeda T."/>
            <person name="Nookaew I."/>
            <person name="Srisuk T."/>
            <person name="Land M."/>
            <person name="Jeennor S."/>
            <person name="Laoteng K."/>
        </authorList>
    </citation>
    <scope>NUCLEOTIDE SEQUENCE [LARGE SCALE GENOMIC DNA]</scope>
    <source>
        <strain evidence="13 14">BCC7051</strain>
    </source>
</reference>
<evidence type="ECO:0000256" key="5">
    <source>
        <dbReference type="ARBA" id="ARBA00022737"/>
    </source>
</evidence>
<dbReference type="PANTHER" id="PTHR24223:SF456">
    <property type="entry name" value="MULTIDRUG RESISTANCE-ASSOCIATED PROTEIN LETHAL(2)03659"/>
    <property type="match status" value="1"/>
</dbReference>
<keyword evidence="7" id="KW-0067">ATP-binding</keyword>
<dbReference type="Proteomes" id="UP000190312">
    <property type="component" value="Unassembled WGS sequence"/>
</dbReference>
<evidence type="ECO:0000313" key="13">
    <source>
        <dbReference type="EMBL" id="OOO06524.1"/>
    </source>
</evidence>
<organism evidence="13 14">
    <name type="scientific">Aspergillus oryzae</name>
    <name type="common">Yellow koji mold</name>
    <dbReference type="NCBI Taxonomy" id="5062"/>
    <lineage>
        <taxon>Eukaryota</taxon>
        <taxon>Fungi</taxon>
        <taxon>Dikarya</taxon>
        <taxon>Ascomycota</taxon>
        <taxon>Pezizomycotina</taxon>
        <taxon>Eurotiomycetes</taxon>
        <taxon>Eurotiomycetidae</taxon>
        <taxon>Eurotiales</taxon>
        <taxon>Aspergillaceae</taxon>
        <taxon>Aspergillus</taxon>
        <taxon>Aspergillus subgen. Circumdati</taxon>
    </lineage>
</organism>
<dbReference type="Gene3D" id="1.20.1560.10">
    <property type="entry name" value="ABC transporter type 1, transmembrane domain"/>
    <property type="match status" value="2"/>
</dbReference>
<feature type="transmembrane region" description="Helical" evidence="10">
    <location>
        <begin position="1183"/>
        <end position="1203"/>
    </location>
</feature>
<dbReference type="Pfam" id="PF00664">
    <property type="entry name" value="ABC_membrane"/>
    <property type="match status" value="2"/>
</dbReference>
<dbReference type="CDD" id="cd18604">
    <property type="entry name" value="ABC_6TM_VMR1_D2_like"/>
    <property type="match status" value="1"/>
</dbReference>
<dbReference type="GO" id="GO:0016020">
    <property type="term" value="C:membrane"/>
    <property type="evidence" value="ECO:0007669"/>
    <property type="project" value="UniProtKB-SubCell"/>
</dbReference>
<dbReference type="GO" id="GO:0140359">
    <property type="term" value="F:ABC-type transporter activity"/>
    <property type="evidence" value="ECO:0007669"/>
    <property type="project" value="InterPro"/>
</dbReference>
<evidence type="ECO:0000256" key="10">
    <source>
        <dbReference type="SAM" id="Phobius"/>
    </source>
</evidence>
<feature type="transmembrane region" description="Helical" evidence="10">
    <location>
        <begin position="1433"/>
        <end position="1455"/>
    </location>
</feature>
<evidence type="ECO:0000256" key="3">
    <source>
        <dbReference type="ARBA" id="ARBA00022448"/>
    </source>
</evidence>
<feature type="transmembrane region" description="Helical" evidence="10">
    <location>
        <begin position="263"/>
        <end position="282"/>
    </location>
</feature>
<name>A0A1S9DCD0_ASPOZ</name>
<evidence type="ECO:0000256" key="4">
    <source>
        <dbReference type="ARBA" id="ARBA00022692"/>
    </source>
</evidence>
<evidence type="ECO:0000256" key="9">
    <source>
        <dbReference type="ARBA" id="ARBA00023136"/>
    </source>
</evidence>
<proteinExistence type="inferred from homology"/>
<feature type="transmembrane region" description="Helical" evidence="10">
    <location>
        <begin position="381"/>
        <end position="398"/>
    </location>
</feature>
<feature type="transmembrane region" description="Helical" evidence="10">
    <location>
        <begin position="1314"/>
        <end position="1338"/>
    </location>
</feature>
<dbReference type="InterPro" id="IPR003593">
    <property type="entry name" value="AAA+_ATPase"/>
</dbReference>
<evidence type="ECO:0000256" key="7">
    <source>
        <dbReference type="ARBA" id="ARBA00022840"/>
    </source>
</evidence>
<dbReference type="SMART" id="SM00382">
    <property type="entry name" value="AAA"/>
    <property type="match status" value="2"/>
</dbReference>
<feature type="transmembrane region" description="Helical" evidence="10">
    <location>
        <begin position="405"/>
        <end position="426"/>
    </location>
</feature>
<evidence type="ECO:0000313" key="14">
    <source>
        <dbReference type="Proteomes" id="UP000190312"/>
    </source>
</evidence>
<evidence type="ECO:0000256" key="8">
    <source>
        <dbReference type="ARBA" id="ARBA00022989"/>
    </source>
</evidence>
<feature type="transmembrane region" description="Helical" evidence="10">
    <location>
        <begin position="1223"/>
        <end position="1245"/>
    </location>
</feature>
<keyword evidence="9 10" id="KW-0472">Membrane</keyword>
<dbReference type="eggNOG" id="KOG0054">
    <property type="taxonomic scope" value="Eukaryota"/>
</dbReference>
<dbReference type="SUPFAM" id="SSF52540">
    <property type="entry name" value="P-loop containing nucleoside triphosphate hydrolases"/>
    <property type="match status" value="2"/>
</dbReference>
<feature type="transmembrane region" description="Helical" evidence="10">
    <location>
        <begin position="598"/>
        <end position="621"/>
    </location>
</feature>
<keyword evidence="5" id="KW-0677">Repeat</keyword>
<feature type="transmembrane region" description="Helical" evidence="10">
    <location>
        <begin position="668"/>
        <end position="692"/>
    </location>
</feature>
<evidence type="ECO:0000256" key="2">
    <source>
        <dbReference type="ARBA" id="ARBA00009726"/>
    </source>
</evidence>
<feature type="domain" description="ABC transporter" evidence="11">
    <location>
        <begin position="1500"/>
        <end position="1729"/>
    </location>
</feature>
<feature type="transmembrane region" description="Helical" evidence="10">
    <location>
        <begin position="781"/>
        <end position="803"/>
    </location>
</feature>
<evidence type="ECO:0000256" key="1">
    <source>
        <dbReference type="ARBA" id="ARBA00004141"/>
    </source>
</evidence>
<feature type="domain" description="ABC transporter" evidence="11">
    <location>
        <begin position="868"/>
        <end position="1118"/>
    </location>
</feature>
<evidence type="ECO:0000259" key="11">
    <source>
        <dbReference type="PROSITE" id="PS50893"/>
    </source>
</evidence>
<dbReference type="GO" id="GO:0016887">
    <property type="term" value="F:ATP hydrolysis activity"/>
    <property type="evidence" value="ECO:0007669"/>
    <property type="project" value="InterPro"/>
</dbReference>
<evidence type="ECO:0000259" key="12">
    <source>
        <dbReference type="PROSITE" id="PS50929"/>
    </source>
</evidence>
<feature type="transmembrane region" description="Helical" evidence="10">
    <location>
        <begin position="559"/>
        <end position="578"/>
    </location>
</feature>
<accession>A0A1S9DCD0</accession>
<keyword evidence="4 10" id="KW-0812">Transmembrane</keyword>
<dbReference type="CDD" id="cd03250">
    <property type="entry name" value="ABCC_MRP_domain1"/>
    <property type="match status" value="1"/>
</dbReference>
<protein>
    <submittedName>
        <fullName evidence="13">ABC transporter related protein</fullName>
    </submittedName>
</protein>
<feature type="transmembrane region" description="Helical" evidence="10">
    <location>
        <begin position="446"/>
        <end position="463"/>
    </location>
</feature>
<dbReference type="PROSITE" id="PS50929">
    <property type="entry name" value="ABC_TM1F"/>
    <property type="match status" value="2"/>
</dbReference>
<dbReference type="FunFam" id="1.20.1560.10:FF:000013">
    <property type="entry name" value="ABC transporter C family member 2"/>
    <property type="match status" value="1"/>
</dbReference>
<keyword evidence="6" id="KW-0547">Nucleotide-binding</keyword>
<comment type="caution">
    <text evidence="13">The sequence shown here is derived from an EMBL/GenBank/DDBJ whole genome shotgun (WGS) entry which is preliminary data.</text>
</comment>
<dbReference type="GO" id="GO:0005737">
    <property type="term" value="C:cytoplasm"/>
    <property type="evidence" value="ECO:0007669"/>
    <property type="project" value="UniProtKB-ARBA"/>
</dbReference>
<dbReference type="PROSITE" id="PS00211">
    <property type="entry name" value="ABC_TRANSPORTER_1"/>
    <property type="match status" value="1"/>
</dbReference>
<feature type="domain" description="ABC transmembrane type-1" evidence="12">
    <location>
        <begin position="1184"/>
        <end position="1464"/>
    </location>
</feature>
<dbReference type="Pfam" id="PF00005">
    <property type="entry name" value="ABC_tran"/>
    <property type="match status" value="2"/>
</dbReference>
<dbReference type="InterPro" id="IPR050173">
    <property type="entry name" value="ABC_transporter_C-like"/>
</dbReference>
<feature type="transmembrane region" description="Helical" evidence="10">
    <location>
        <begin position="1408"/>
        <end position="1427"/>
    </location>
</feature>
<dbReference type="CDD" id="cd03244">
    <property type="entry name" value="ABCC_MRP_domain2"/>
    <property type="match status" value="1"/>
</dbReference>
<dbReference type="SUPFAM" id="SSF90123">
    <property type="entry name" value="ABC transporter transmembrane region"/>
    <property type="match status" value="2"/>
</dbReference>
<feature type="domain" description="ABC transmembrane type-1" evidence="12">
    <location>
        <begin position="561"/>
        <end position="841"/>
    </location>
</feature>
<keyword evidence="8 10" id="KW-1133">Transmembrane helix</keyword>
<dbReference type="GO" id="GO:0005524">
    <property type="term" value="F:ATP binding"/>
    <property type="evidence" value="ECO:0007669"/>
    <property type="project" value="UniProtKB-KW"/>
</dbReference>
<dbReference type="PANTHER" id="PTHR24223">
    <property type="entry name" value="ATP-BINDING CASSETTE SUB-FAMILY C"/>
    <property type="match status" value="1"/>
</dbReference>
<dbReference type="FunFam" id="3.40.50.300:FF:000610">
    <property type="entry name" value="Multidrug resistance-associated ABC transporter"/>
    <property type="match status" value="1"/>
</dbReference>